<protein>
    <submittedName>
        <fullName evidence="1">Uncharacterized protein</fullName>
    </submittedName>
</protein>
<proteinExistence type="predicted"/>
<organism evidence="1 2">
    <name type="scientific">Mycena pura</name>
    <dbReference type="NCBI Taxonomy" id="153505"/>
    <lineage>
        <taxon>Eukaryota</taxon>
        <taxon>Fungi</taxon>
        <taxon>Dikarya</taxon>
        <taxon>Basidiomycota</taxon>
        <taxon>Agaricomycotina</taxon>
        <taxon>Agaricomycetes</taxon>
        <taxon>Agaricomycetidae</taxon>
        <taxon>Agaricales</taxon>
        <taxon>Marasmiineae</taxon>
        <taxon>Mycenaceae</taxon>
        <taxon>Mycena</taxon>
    </lineage>
</organism>
<dbReference type="AlphaFoldDB" id="A0AAD6Y8Y2"/>
<accession>A0AAD6Y8Y2</accession>
<sequence length="464" mass="50362">MSTGARRLLDAPRALPKARCTLLATRACVAQDTSPVAGRPSLAAHCTFPAARCQRHITHLPPPTTRSPLNVRASPRTHHPSPAAHRTLPAVRALVPPPPAAAACRLPPSAARCIASTALAHIDRDCDATCLCLPASTTIFPDAHLVTQETRAAHLARSLRDLFASSRRRVQCRNTRAVVKVRLLVVAAVLREPCPISLAPFVHVAILLLSRFLVSPAHLVVSRSPFNAQQWDPRDDGVDDANVCGGAAAAAVGKPAQARCVKMAYDGPREPRDSRAQRARVDVSRDAVVAALRRVLHCEVEVERRALEGLAFLRAHGVFHRVRPSPFPTSPRAHAAERARGRARCGYAVRAAWSRERVRTGTRVHGAHSSTPHRRYAPRVDVYALGSVSHPLAWERIHCSAFGNPDGRPTAAHQVLDACGRTPRCSRAWRTRPLARMRLQRRAVARDLDGHCGGLGAGRGLGFY</sequence>
<dbReference type="EMBL" id="JARJCW010000065">
    <property type="protein sequence ID" value="KAJ7199983.1"/>
    <property type="molecule type" value="Genomic_DNA"/>
</dbReference>
<name>A0AAD6Y8Y2_9AGAR</name>
<evidence type="ECO:0000313" key="2">
    <source>
        <dbReference type="Proteomes" id="UP001219525"/>
    </source>
</evidence>
<gene>
    <name evidence="1" type="ORF">GGX14DRAFT_572423</name>
</gene>
<reference evidence="1" key="1">
    <citation type="submission" date="2023-03" db="EMBL/GenBank/DDBJ databases">
        <title>Massive genome expansion in bonnet fungi (Mycena s.s.) driven by repeated elements and novel gene families across ecological guilds.</title>
        <authorList>
            <consortium name="Lawrence Berkeley National Laboratory"/>
            <person name="Harder C.B."/>
            <person name="Miyauchi S."/>
            <person name="Viragh M."/>
            <person name="Kuo A."/>
            <person name="Thoen E."/>
            <person name="Andreopoulos B."/>
            <person name="Lu D."/>
            <person name="Skrede I."/>
            <person name="Drula E."/>
            <person name="Henrissat B."/>
            <person name="Morin E."/>
            <person name="Kohler A."/>
            <person name="Barry K."/>
            <person name="LaButti K."/>
            <person name="Morin E."/>
            <person name="Salamov A."/>
            <person name="Lipzen A."/>
            <person name="Mereny Z."/>
            <person name="Hegedus B."/>
            <person name="Baldrian P."/>
            <person name="Stursova M."/>
            <person name="Weitz H."/>
            <person name="Taylor A."/>
            <person name="Grigoriev I.V."/>
            <person name="Nagy L.G."/>
            <person name="Martin F."/>
            <person name="Kauserud H."/>
        </authorList>
    </citation>
    <scope>NUCLEOTIDE SEQUENCE</scope>
    <source>
        <strain evidence="1">9144</strain>
    </source>
</reference>
<dbReference type="Proteomes" id="UP001219525">
    <property type="component" value="Unassembled WGS sequence"/>
</dbReference>
<comment type="caution">
    <text evidence="1">The sequence shown here is derived from an EMBL/GenBank/DDBJ whole genome shotgun (WGS) entry which is preliminary data.</text>
</comment>
<keyword evidence="2" id="KW-1185">Reference proteome</keyword>
<evidence type="ECO:0000313" key="1">
    <source>
        <dbReference type="EMBL" id="KAJ7199983.1"/>
    </source>
</evidence>